<dbReference type="AlphaFoldDB" id="A0A0C1WBC7"/>
<gene>
    <name evidence="1" type="ORF">H735_07705</name>
</gene>
<dbReference type="PATRIC" id="fig|1229493.5.peg.629"/>
<dbReference type="RefSeq" id="WP_020195571.1">
    <property type="nucleotide sequence ID" value="NZ_BAOH01000024.1"/>
</dbReference>
<evidence type="ECO:0000313" key="2">
    <source>
        <dbReference type="Proteomes" id="UP000031586"/>
    </source>
</evidence>
<comment type="caution">
    <text evidence="1">The sequence shown here is derived from an EMBL/GenBank/DDBJ whole genome shotgun (WGS) entry which is preliminary data.</text>
</comment>
<dbReference type="EMBL" id="JPRD01000013">
    <property type="protein sequence ID" value="KIF53632.1"/>
    <property type="molecule type" value="Genomic_DNA"/>
</dbReference>
<organism evidence="1 2">
    <name type="scientific">Vibrio owensii CAIM 1854 = LMG 25443</name>
    <dbReference type="NCBI Taxonomy" id="1229493"/>
    <lineage>
        <taxon>Bacteria</taxon>
        <taxon>Pseudomonadati</taxon>
        <taxon>Pseudomonadota</taxon>
        <taxon>Gammaproteobacteria</taxon>
        <taxon>Vibrionales</taxon>
        <taxon>Vibrionaceae</taxon>
        <taxon>Vibrio</taxon>
    </lineage>
</organism>
<sequence length="100" mass="11454">MNSEKTHQALIAWGANKNQIAKLLPSDMDKQEAMQREQHILAIEECLQLLFRQPEERKTFMNSASKSVFFEGRKPLEVIASGSLDDLVEAHRIIRSMLCI</sequence>
<proteinExistence type="predicted"/>
<evidence type="ECO:0008006" key="3">
    <source>
        <dbReference type="Google" id="ProtNLM"/>
    </source>
</evidence>
<evidence type="ECO:0000313" key="1">
    <source>
        <dbReference type="EMBL" id="KIF53632.1"/>
    </source>
</evidence>
<name>A0A0C1WBC7_9VIBR</name>
<reference evidence="1 2" key="1">
    <citation type="submission" date="2014-07" db="EMBL/GenBank/DDBJ databases">
        <title>Unique and conserved regions in Vibrio harveyi and related species in comparison with the shrimp pathogen Vibrio harveyi CAIM 1792.</title>
        <authorList>
            <person name="Espinoza-Valles I."/>
            <person name="Vora G."/>
            <person name="Leekitcharoenphon P."/>
            <person name="Ussery D."/>
            <person name="Hoj L."/>
            <person name="Gomez-Gil B."/>
        </authorList>
    </citation>
    <scope>NUCLEOTIDE SEQUENCE [LARGE SCALE GENOMIC DNA]</scope>
    <source>
        <strain evidence="2">CAIM 1854 / LMG 25443</strain>
    </source>
</reference>
<dbReference type="Proteomes" id="UP000031586">
    <property type="component" value="Unassembled WGS sequence"/>
</dbReference>
<accession>A0A0C1WBC7</accession>
<protein>
    <recommendedName>
        <fullName evidence="3">Antitoxin Xre/MbcA/ParS-like toxin-binding domain-containing protein</fullName>
    </recommendedName>
</protein>